<gene>
    <name evidence="16" type="primary">SPBC354.10_1</name>
    <name evidence="16" type="ORF">g.17315</name>
</gene>
<evidence type="ECO:0000256" key="7">
    <source>
        <dbReference type="ARBA" id="ARBA00022490"/>
    </source>
</evidence>
<name>A0A1D1XQ33_9ARAE</name>
<dbReference type="Pfam" id="PF02845">
    <property type="entry name" value="CUE"/>
    <property type="match status" value="1"/>
</dbReference>
<feature type="compositionally biased region" description="Low complexity" evidence="14">
    <location>
        <begin position="929"/>
        <end position="953"/>
    </location>
</feature>
<keyword evidence="11" id="KW-0238">DNA-binding</keyword>
<dbReference type="GO" id="GO:0003677">
    <property type="term" value="F:DNA binding"/>
    <property type="evidence" value="ECO:0007669"/>
    <property type="project" value="UniProtKB-KW"/>
</dbReference>
<evidence type="ECO:0000313" key="16">
    <source>
        <dbReference type="EMBL" id="JAT44505.1"/>
    </source>
</evidence>
<evidence type="ECO:0000256" key="14">
    <source>
        <dbReference type="SAM" id="MobiDB-lite"/>
    </source>
</evidence>
<feature type="compositionally biased region" description="Low complexity" evidence="14">
    <location>
        <begin position="569"/>
        <end position="580"/>
    </location>
</feature>
<feature type="compositionally biased region" description="Polar residues" evidence="14">
    <location>
        <begin position="418"/>
        <end position="431"/>
    </location>
</feature>
<feature type="compositionally biased region" description="Polar residues" evidence="14">
    <location>
        <begin position="318"/>
        <end position="335"/>
    </location>
</feature>
<evidence type="ECO:0000256" key="11">
    <source>
        <dbReference type="ARBA" id="ARBA00023125"/>
    </source>
</evidence>
<feature type="compositionally biased region" description="Polar residues" evidence="14">
    <location>
        <begin position="198"/>
        <end position="243"/>
    </location>
</feature>
<feature type="compositionally biased region" description="Low complexity" evidence="14">
    <location>
        <begin position="981"/>
        <end position="997"/>
    </location>
</feature>
<dbReference type="GO" id="GO:0000781">
    <property type="term" value="C:chromosome, telomeric region"/>
    <property type="evidence" value="ECO:0007669"/>
    <property type="project" value="UniProtKB-SubCell"/>
</dbReference>
<evidence type="ECO:0000256" key="13">
    <source>
        <dbReference type="ARBA" id="ARBA00023242"/>
    </source>
</evidence>
<keyword evidence="8" id="KW-0227">DNA damage</keyword>
<reference evidence="16" key="1">
    <citation type="submission" date="2015-07" db="EMBL/GenBank/DDBJ databases">
        <title>Transcriptome Assembly of Anthurium amnicola.</title>
        <authorList>
            <person name="Suzuki J."/>
        </authorList>
    </citation>
    <scope>NUCLEOTIDE SEQUENCE</scope>
</reference>
<evidence type="ECO:0000259" key="15">
    <source>
        <dbReference type="PROSITE" id="PS51140"/>
    </source>
</evidence>
<keyword evidence="7" id="KW-0963">Cytoplasm</keyword>
<evidence type="ECO:0000256" key="4">
    <source>
        <dbReference type="ARBA" id="ARBA00005491"/>
    </source>
</evidence>
<feature type="compositionally biased region" description="Low complexity" evidence="14">
    <location>
        <begin position="780"/>
        <end position="811"/>
    </location>
</feature>
<dbReference type="InterPro" id="IPR041803">
    <property type="entry name" value="DEF1_CUE"/>
</dbReference>
<protein>
    <recommendedName>
        <fullName evidence="5">RNA polymerase II degradation factor 1</fullName>
    </recommendedName>
</protein>
<dbReference type="GO" id="GO:0006281">
    <property type="term" value="P:DNA repair"/>
    <property type="evidence" value="ECO:0007669"/>
    <property type="project" value="UniProtKB-KW"/>
</dbReference>
<accession>A0A1D1XQ33</accession>
<dbReference type="InterPro" id="IPR009060">
    <property type="entry name" value="UBA-like_sf"/>
</dbReference>
<feature type="region of interest" description="Disordered" evidence="14">
    <location>
        <begin position="921"/>
        <end position="997"/>
    </location>
</feature>
<dbReference type="EMBL" id="GDJX01023431">
    <property type="protein sequence ID" value="JAT44505.1"/>
    <property type="molecule type" value="Transcribed_RNA"/>
</dbReference>
<comment type="subcellular location">
    <subcellularLocation>
        <location evidence="3">Chromosome</location>
        <location evidence="3">Telomere</location>
    </subcellularLocation>
    <subcellularLocation>
        <location evidence="2">Cytoplasm</location>
    </subcellularLocation>
    <subcellularLocation>
        <location evidence="1">Nucleus</location>
    </subcellularLocation>
</comment>
<feature type="region of interest" description="Disordered" evidence="14">
    <location>
        <begin position="1"/>
        <end position="28"/>
    </location>
</feature>
<feature type="compositionally biased region" description="Polar residues" evidence="14">
    <location>
        <begin position="966"/>
        <end position="978"/>
    </location>
</feature>
<keyword evidence="6" id="KW-0158">Chromosome</keyword>
<evidence type="ECO:0000256" key="8">
    <source>
        <dbReference type="ARBA" id="ARBA00022763"/>
    </source>
</evidence>
<dbReference type="PROSITE" id="PS51140">
    <property type="entry name" value="CUE"/>
    <property type="match status" value="1"/>
</dbReference>
<organism evidence="16">
    <name type="scientific">Anthurium amnicola</name>
    <dbReference type="NCBI Taxonomy" id="1678845"/>
    <lineage>
        <taxon>Eukaryota</taxon>
        <taxon>Viridiplantae</taxon>
        <taxon>Streptophyta</taxon>
        <taxon>Embryophyta</taxon>
        <taxon>Tracheophyta</taxon>
        <taxon>Spermatophyta</taxon>
        <taxon>Magnoliopsida</taxon>
        <taxon>Liliopsida</taxon>
        <taxon>Araceae</taxon>
        <taxon>Pothoideae</taxon>
        <taxon>Potheae</taxon>
        <taxon>Anthurium</taxon>
    </lineage>
</organism>
<feature type="compositionally biased region" description="Basic and acidic residues" evidence="14">
    <location>
        <begin position="286"/>
        <end position="317"/>
    </location>
</feature>
<keyword evidence="9" id="KW-0833">Ubl conjugation pathway</keyword>
<feature type="region of interest" description="Disordered" evidence="14">
    <location>
        <begin position="488"/>
        <end position="509"/>
    </location>
</feature>
<comment type="similarity">
    <text evidence="4">Belongs to the DEF1 family.</text>
</comment>
<evidence type="ECO:0000256" key="10">
    <source>
        <dbReference type="ARBA" id="ARBA00022895"/>
    </source>
</evidence>
<feature type="region of interest" description="Disordered" evidence="14">
    <location>
        <begin position="764"/>
        <end position="812"/>
    </location>
</feature>
<feature type="region of interest" description="Disordered" evidence="14">
    <location>
        <begin position="654"/>
        <end position="695"/>
    </location>
</feature>
<dbReference type="GO" id="GO:0005634">
    <property type="term" value="C:nucleus"/>
    <property type="evidence" value="ECO:0007669"/>
    <property type="project" value="UniProtKB-SubCell"/>
</dbReference>
<feature type="compositionally biased region" description="Polar residues" evidence="14">
    <location>
        <begin position="250"/>
        <end position="261"/>
    </location>
</feature>
<keyword evidence="13" id="KW-0539">Nucleus</keyword>
<feature type="compositionally biased region" description="Polar residues" evidence="14">
    <location>
        <begin position="268"/>
        <end position="285"/>
    </location>
</feature>
<dbReference type="CDD" id="cd14368">
    <property type="entry name" value="CUE_DEF1_like"/>
    <property type="match status" value="1"/>
</dbReference>
<feature type="region of interest" description="Disordered" evidence="14">
    <location>
        <begin position="74"/>
        <end position="434"/>
    </location>
</feature>
<feature type="region of interest" description="Disordered" evidence="14">
    <location>
        <begin position="556"/>
        <end position="580"/>
    </location>
</feature>
<evidence type="ECO:0000256" key="9">
    <source>
        <dbReference type="ARBA" id="ARBA00022786"/>
    </source>
</evidence>
<evidence type="ECO:0000256" key="6">
    <source>
        <dbReference type="ARBA" id="ARBA00022454"/>
    </source>
</evidence>
<sequence>MGSYDYDTQRTNPAGVGHKNNHAATEVAETEEIKQLKSQYKNELTKLQELFTNWSEADLLTALQENQGDLEVTSNRIMEGHIPQWGEVKSRKSKKEQNSKNKQSGQQLGNAQRGHQRGGHSDRGRPRGEGGRGGRSNDRTRPRRENGSGYNRPPRQQNGTNHDDTNNVTHGKAWSTDNASSSRNNNNDNIDNSGNSSTWTTENVTGDWSTDITAQGGSWSAENPAENTKSSWISDNADQTQGSRSKENSTDGWSADNTQHNVKGVRTADNTTENNKVSTDNITTSRDIDKAPDSLKHNRDSNITKDNWDTEHSKDSWSVENDSWTAETSRDNWGSDNFGVDATKSGKNMKEVSKSPNTVMRSVAPTKSPVSHSLRTIPPKPKASWAQIVKPESKSEPKPESLPTPIHKSPEAAKPVSPQISKSPNPVQSPQAPKLTESVIIPPQEALATTSVITTNTEEIKEYVNVTSPETPAATIVTSTAPVVNVSPRAKEVSPPGLKAKTGTATRRMKQDTPVVMPNTGAGLESIGVQFGSLSISNNNNVEESSENETQIVTQVKAEERSSVSVETSPQPQTTPIQQQQQIVPQQTVQQLQQATQQQVAQQQATQQATQQMQQQTAQQLQQQLQQQPPQSSQPQSSALSQSNSINRLPATTAQTLPSSVGSAPTGTLTNVPNQNFNPSNPSYFKQQQDQSSAAYLNQQHHLGLATEPLNAPYASYLPNQPPNQLSGFGIGPIQSMPEYNAMYPDAQRIMGYYDPTYGQASPVTSTGYQGRDNKYTSDTTNNTGQTNNQQSTGTQQSSNQQGGQNPQQQQAYPLGVPQYYPYYYLNQFPSAYQQSGYGQPFVNKSIYPMYNHPHSTKPGSVSGASPYGYPTTPTTPNTPHHYSHNSNTGYEEVAAAQIHHHPVPSVLDYQKPYNSGIPPLNFLGNAGGNNPQPAGTANSNSTTGKTNNNGATELNPPTQYKAYQDKTSVNAQSASGVGQTGTQQHQQPNNPNYYGQQQTQQMFNNYQQHPQTHHQYYPHHQATNRNQQQYWNNQS</sequence>
<evidence type="ECO:0000256" key="2">
    <source>
        <dbReference type="ARBA" id="ARBA00004496"/>
    </source>
</evidence>
<proteinExistence type="inferred from homology"/>
<evidence type="ECO:0000256" key="1">
    <source>
        <dbReference type="ARBA" id="ARBA00004123"/>
    </source>
</evidence>
<feature type="compositionally biased region" description="Low complexity" evidence="14">
    <location>
        <begin position="175"/>
        <end position="197"/>
    </location>
</feature>
<dbReference type="AlphaFoldDB" id="A0A1D1XQ33"/>
<dbReference type="GO" id="GO:0005737">
    <property type="term" value="C:cytoplasm"/>
    <property type="evidence" value="ECO:0007669"/>
    <property type="project" value="UniProtKB-SubCell"/>
</dbReference>
<feature type="domain" description="CUE" evidence="15">
    <location>
        <begin position="39"/>
        <end position="82"/>
    </location>
</feature>
<feature type="region of interest" description="Disordered" evidence="14">
    <location>
        <begin position="621"/>
        <end position="642"/>
    </location>
</feature>
<evidence type="ECO:0000256" key="12">
    <source>
        <dbReference type="ARBA" id="ARBA00023204"/>
    </source>
</evidence>
<keyword evidence="12" id="KW-0234">DNA repair</keyword>
<evidence type="ECO:0000256" key="3">
    <source>
        <dbReference type="ARBA" id="ARBA00004574"/>
    </source>
</evidence>
<evidence type="ECO:0000256" key="5">
    <source>
        <dbReference type="ARBA" id="ARBA00020536"/>
    </source>
</evidence>
<feature type="compositionally biased region" description="Basic and acidic residues" evidence="14">
    <location>
        <begin position="119"/>
        <end position="146"/>
    </location>
</feature>
<dbReference type="GO" id="GO:0043130">
    <property type="term" value="F:ubiquitin binding"/>
    <property type="evidence" value="ECO:0007669"/>
    <property type="project" value="InterPro"/>
</dbReference>
<dbReference type="InterPro" id="IPR003892">
    <property type="entry name" value="CUE"/>
</dbReference>
<keyword evidence="10" id="KW-0779">Telomere</keyword>
<dbReference type="SUPFAM" id="SSF46934">
    <property type="entry name" value="UBA-like"/>
    <property type="match status" value="1"/>
</dbReference>